<reference evidence="1" key="1">
    <citation type="submission" date="2014-10" db="EMBL/GenBank/DDBJ databases">
        <title>Massilia sp. genome.</title>
        <authorList>
            <person name="Xu B."/>
            <person name="Dai L."/>
            <person name="Huang Z."/>
        </authorList>
    </citation>
    <scope>NUCLEOTIDE SEQUENCE [LARGE SCALE GENOMIC DNA]</scope>
    <source>
        <strain evidence="1">CFS-1</strain>
    </source>
</reference>
<accession>A0A422QKP9</accession>
<gene>
    <name evidence="1" type="ORF">NM04_11810</name>
</gene>
<dbReference type="Proteomes" id="UP000283254">
    <property type="component" value="Unassembled WGS sequence"/>
</dbReference>
<name>A0A422QKP9_9BURK</name>
<evidence type="ECO:0000313" key="1">
    <source>
        <dbReference type="EMBL" id="RNF30580.1"/>
    </source>
</evidence>
<dbReference type="EMBL" id="JSAB01000103">
    <property type="protein sequence ID" value="RNF30580.1"/>
    <property type="molecule type" value="Genomic_DNA"/>
</dbReference>
<keyword evidence="2" id="KW-1185">Reference proteome</keyword>
<comment type="caution">
    <text evidence="1">The sequence shown here is derived from an EMBL/GenBank/DDBJ whole genome shotgun (WGS) entry which is preliminary data.</text>
</comment>
<sequence>MLGESQTFIISALQSADVRFGGIAKRQLVIKRKRCLGSGICTLQPAGITAIAYITHCIGQCHACGCSSMFWLLFQNRRKIFGCNIQTVVTIQLTQCRHAV</sequence>
<protein>
    <submittedName>
        <fullName evidence="1">Uncharacterized protein</fullName>
    </submittedName>
</protein>
<evidence type="ECO:0000313" key="2">
    <source>
        <dbReference type="Proteomes" id="UP000283254"/>
    </source>
</evidence>
<organism evidence="1 2">
    <name type="scientific">Massilia aurea</name>
    <dbReference type="NCBI Taxonomy" id="373040"/>
    <lineage>
        <taxon>Bacteria</taxon>
        <taxon>Pseudomonadati</taxon>
        <taxon>Pseudomonadota</taxon>
        <taxon>Betaproteobacteria</taxon>
        <taxon>Burkholderiales</taxon>
        <taxon>Oxalobacteraceae</taxon>
        <taxon>Telluria group</taxon>
        <taxon>Massilia</taxon>
    </lineage>
</organism>
<dbReference type="AlphaFoldDB" id="A0A422QKP9"/>
<proteinExistence type="predicted"/>